<dbReference type="SMART" id="SM00849">
    <property type="entry name" value="Lactamase_B"/>
    <property type="match status" value="1"/>
</dbReference>
<dbReference type="PANTHER" id="PTHR43705">
    <property type="entry name" value="HYDROXYACYLGLUTATHIONE HYDROLASE"/>
    <property type="match status" value="1"/>
</dbReference>
<accession>A0A1B8HA75</accession>
<dbReference type="InterPro" id="IPR036866">
    <property type="entry name" value="RibonucZ/Hydroxyglut_hydro"/>
</dbReference>
<dbReference type="CDD" id="cd07723">
    <property type="entry name" value="hydroxyacylglutathione_hydrolase_MBL-fold"/>
    <property type="match status" value="1"/>
</dbReference>
<dbReference type="InterPro" id="IPR035680">
    <property type="entry name" value="Clx_II_MBL"/>
</dbReference>
<comment type="cofactor">
    <cofactor evidence="7">
        <name>Zn(2+)</name>
        <dbReference type="ChEBI" id="CHEBI:29105"/>
    </cofactor>
    <text evidence="7">Binds 2 Zn(2+) ions per subunit.</text>
</comment>
<evidence type="ECO:0000313" key="10">
    <source>
        <dbReference type="Proteomes" id="UP000092247"/>
    </source>
</evidence>
<dbReference type="PIRSF" id="PIRSF005457">
    <property type="entry name" value="Glx"/>
    <property type="match status" value="1"/>
</dbReference>
<dbReference type="PANTHER" id="PTHR43705:SF1">
    <property type="entry name" value="HYDROXYACYLGLUTATHIONE HYDROLASE GLOB"/>
    <property type="match status" value="1"/>
</dbReference>
<dbReference type="NCBIfam" id="TIGR03413">
    <property type="entry name" value="GSH_gloB"/>
    <property type="match status" value="1"/>
</dbReference>
<evidence type="ECO:0000256" key="7">
    <source>
        <dbReference type="HAMAP-Rule" id="MF_01374"/>
    </source>
</evidence>
<dbReference type="Gene3D" id="3.60.15.10">
    <property type="entry name" value="Ribonuclease Z/Hydroxyacylglutathione hydrolase-like"/>
    <property type="match status" value="1"/>
</dbReference>
<comment type="subunit">
    <text evidence="7">Monomer.</text>
</comment>
<dbReference type="SUPFAM" id="SSF56281">
    <property type="entry name" value="Metallo-hydrolase/oxidoreductase"/>
    <property type="match status" value="1"/>
</dbReference>
<dbReference type="GO" id="GO:0004416">
    <property type="term" value="F:hydroxyacylglutathione hydrolase activity"/>
    <property type="evidence" value="ECO:0007669"/>
    <property type="project" value="UniProtKB-UniRule"/>
</dbReference>
<feature type="domain" description="Metallo-beta-lactamase" evidence="8">
    <location>
        <begin position="11"/>
        <end position="165"/>
    </location>
</feature>
<dbReference type="InterPro" id="IPR050110">
    <property type="entry name" value="Glyoxalase_II_hydrolase"/>
</dbReference>
<comment type="pathway">
    <text evidence="2 7">Secondary metabolite metabolism; methylglyoxal degradation; (R)-lactate from methylglyoxal: step 2/2.</text>
</comment>
<dbReference type="Proteomes" id="UP000092247">
    <property type="component" value="Unassembled WGS sequence"/>
</dbReference>
<dbReference type="Pfam" id="PF00753">
    <property type="entry name" value="Lactamase_B"/>
    <property type="match status" value="1"/>
</dbReference>
<reference evidence="9 10" key="1">
    <citation type="submission" date="2016-06" db="EMBL/GenBank/DDBJ databases">
        <authorList>
            <person name="Kjaerup R.B."/>
            <person name="Dalgaard T.S."/>
            <person name="Juul-Madsen H.R."/>
        </authorList>
    </citation>
    <scope>NUCLEOTIDE SEQUENCE [LARGE SCALE GENOMIC DNA]</scope>
    <source>
        <strain evidence="9 10">GCSL-Mp3</strain>
    </source>
</reference>
<gene>
    <name evidence="7" type="primary">gloB</name>
    <name evidence="9" type="ORF">AYY17_06575</name>
</gene>
<evidence type="ECO:0000256" key="1">
    <source>
        <dbReference type="ARBA" id="ARBA00001623"/>
    </source>
</evidence>
<dbReference type="GO" id="GO:0046872">
    <property type="term" value="F:metal ion binding"/>
    <property type="evidence" value="ECO:0007669"/>
    <property type="project" value="UniProtKB-KW"/>
</dbReference>
<name>A0A1B8HA75_9GAMM</name>
<dbReference type="EC" id="3.1.2.6" evidence="7"/>
<feature type="binding site" evidence="7">
    <location>
        <position position="53"/>
    </location>
    <ligand>
        <name>Zn(2+)</name>
        <dbReference type="ChEBI" id="CHEBI:29105"/>
        <label>1</label>
    </ligand>
</feature>
<dbReference type="STRING" id="368603.AYY16_11800"/>
<comment type="caution">
    <text evidence="9">The sequence shown here is derived from an EMBL/GenBank/DDBJ whole genome shotgun (WGS) entry which is preliminary data.</text>
</comment>
<comment type="similarity">
    <text evidence="3 7">Belongs to the metallo-beta-lactamase superfamily. Glyoxalase II family.</text>
</comment>
<sequence length="251" mass="27738">MELIRISALSDNYIWLLRDNAHTCVIVDPGVSAPVVAALQEHGLIPAAILLTHHHADHTGGVADLLSRYPDLPVYGPEETQDKGANHCVKDNDIITCGEFVFQVIAVPGHTLGHVAYYCAPYLFCGDTLFSGGCGRIFEGTAAQMYHSVTRLASLPDETLVCCAHEYTQSNIAFARTIWPENNIIQAYQTHIAKLRQNNDATVPVTLEIERKINIFLNCDDLDLQHNLSAGKHTMTPEQTFAAIRVKKDKF</sequence>
<dbReference type="InterPro" id="IPR032282">
    <property type="entry name" value="HAGH_C"/>
</dbReference>
<feature type="binding site" evidence="7">
    <location>
        <position position="55"/>
    </location>
    <ligand>
        <name>Zn(2+)</name>
        <dbReference type="ChEBI" id="CHEBI:29105"/>
        <label>1</label>
    </ligand>
</feature>
<keyword evidence="4 7" id="KW-0479">Metal-binding</keyword>
<comment type="catalytic activity">
    <reaction evidence="1 7">
        <text>an S-(2-hydroxyacyl)glutathione + H2O = a 2-hydroxy carboxylate + glutathione + H(+)</text>
        <dbReference type="Rhea" id="RHEA:21864"/>
        <dbReference type="ChEBI" id="CHEBI:15377"/>
        <dbReference type="ChEBI" id="CHEBI:15378"/>
        <dbReference type="ChEBI" id="CHEBI:57925"/>
        <dbReference type="ChEBI" id="CHEBI:58896"/>
        <dbReference type="ChEBI" id="CHEBI:71261"/>
        <dbReference type="EC" id="3.1.2.6"/>
    </reaction>
</comment>
<dbReference type="RefSeq" id="WP_067424305.1">
    <property type="nucleotide sequence ID" value="NZ_LZEX01000023.1"/>
</dbReference>
<feature type="binding site" evidence="7">
    <location>
        <position position="110"/>
    </location>
    <ligand>
        <name>Zn(2+)</name>
        <dbReference type="ChEBI" id="CHEBI:29105"/>
        <label>1</label>
    </ligand>
</feature>
<comment type="function">
    <text evidence="7">Thiolesterase that catalyzes the hydrolysis of S-D-lactoyl-glutathione to form glutathione and D-lactic acid.</text>
</comment>
<evidence type="ECO:0000256" key="3">
    <source>
        <dbReference type="ARBA" id="ARBA00006759"/>
    </source>
</evidence>
<dbReference type="AlphaFoldDB" id="A0A1B8HA75"/>
<feature type="binding site" evidence="7">
    <location>
        <position position="57"/>
    </location>
    <ligand>
        <name>Zn(2+)</name>
        <dbReference type="ChEBI" id="CHEBI:29105"/>
        <label>2</label>
    </ligand>
</feature>
<dbReference type="InterPro" id="IPR017782">
    <property type="entry name" value="Hydroxyacylglutathione_Hdrlase"/>
</dbReference>
<dbReference type="Pfam" id="PF16123">
    <property type="entry name" value="HAGH_C"/>
    <property type="match status" value="1"/>
</dbReference>
<organism evidence="9 10">
    <name type="scientific">Morganella psychrotolerans</name>
    <dbReference type="NCBI Taxonomy" id="368603"/>
    <lineage>
        <taxon>Bacteria</taxon>
        <taxon>Pseudomonadati</taxon>
        <taxon>Pseudomonadota</taxon>
        <taxon>Gammaproteobacteria</taxon>
        <taxon>Enterobacterales</taxon>
        <taxon>Morganellaceae</taxon>
        <taxon>Morganella</taxon>
    </lineage>
</organism>
<feature type="binding site" evidence="7">
    <location>
        <position position="58"/>
    </location>
    <ligand>
        <name>Zn(2+)</name>
        <dbReference type="ChEBI" id="CHEBI:29105"/>
        <label>2</label>
    </ligand>
</feature>
<evidence type="ECO:0000256" key="4">
    <source>
        <dbReference type="ARBA" id="ARBA00022723"/>
    </source>
</evidence>
<keyword evidence="5 7" id="KW-0378">Hydrolase</keyword>
<dbReference type="UniPathway" id="UPA00619">
    <property type="reaction ID" value="UER00676"/>
</dbReference>
<protein>
    <recommendedName>
        <fullName evidence="7">Hydroxyacylglutathione hydrolase</fullName>
        <ecNumber evidence="7">3.1.2.6</ecNumber>
    </recommendedName>
    <alternativeName>
        <fullName evidence="7">Glyoxalase II</fullName>
        <shortName evidence="7">Glx II</shortName>
    </alternativeName>
</protein>
<dbReference type="GO" id="GO:0019243">
    <property type="term" value="P:methylglyoxal catabolic process to D-lactate via S-lactoyl-glutathione"/>
    <property type="evidence" value="ECO:0007669"/>
    <property type="project" value="UniProtKB-UniRule"/>
</dbReference>
<dbReference type="HAMAP" id="MF_01374">
    <property type="entry name" value="Glyoxalase_2"/>
    <property type="match status" value="1"/>
</dbReference>
<evidence type="ECO:0000313" key="9">
    <source>
        <dbReference type="EMBL" id="OBU05988.1"/>
    </source>
</evidence>
<evidence type="ECO:0000256" key="6">
    <source>
        <dbReference type="ARBA" id="ARBA00022833"/>
    </source>
</evidence>
<evidence type="ECO:0000259" key="8">
    <source>
        <dbReference type="SMART" id="SM00849"/>
    </source>
</evidence>
<evidence type="ECO:0000256" key="2">
    <source>
        <dbReference type="ARBA" id="ARBA00004963"/>
    </source>
</evidence>
<dbReference type="EMBL" id="LZEX01000023">
    <property type="protein sequence ID" value="OBU05988.1"/>
    <property type="molecule type" value="Genomic_DNA"/>
</dbReference>
<evidence type="ECO:0000256" key="5">
    <source>
        <dbReference type="ARBA" id="ARBA00022801"/>
    </source>
</evidence>
<dbReference type="InterPro" id="IPR001279">
    <property type="entry name" value="Metallo-B-lactamas"/>
</dbReference>
<feature type="binding site" evidence="7">
    <location>
        <position position="127"/>
    </location>
    <ligand>
        <name>Zn(2+)</name>
        <dbReference type="ChEBI" id="CHEBI:29105"/>
        <label>1</label>
    </ligand>
</feature>
<feature type="binding site" evidence="7">
    <location>
        <position position="127"/>
    </location>
    <ligand>
        <name>Zn(2+)</name>
        <dbReference type="ChEBI" id="CHEBI:29105"/>
        <label>2</label>
    </ligand>
</feature>
<proteinExistence type="inferred from homology"/>
<keyword evidence="6 7" id="KW-0862">Zinc</keyword>
<feature type="binding site" evidence="7">
    <location>
        <position position="165"/>
    </location>
    <ligand>
        <name>Zn(2+)</name>
        <dbReference type="ChEBI" id="CHEBI:29105"/>
        <label>2</label>
    </ligand>
</feature>